<dbReference type="EMBL" id="CP039354">
    <property type="protein sequence ID" value="QCE10385.1"/>
    <property type="molecule type" value="Genomic_DNA"/>
</dbReference>
<protein>
    <submittedName>
        <fullName evidence="1">Uncharacterized protein</fullName>
    </submittedName>
</protein>
<accession>A0A4D6NDY9</accession>
<proteinExistence type="predicted"/>
<organism evidence="1 2">
    <name type="scientific">Vigna unguiculata</name>
    <name type="common">Cowpea</name>
    <dbReference type="NCBI Taxonomy" id="3917"/>
    <lineage>
        <taxon>Eukaryota</taxon>
        <taxon>Viridiplantae</taxon>
        <taxon>Streptophyta</taxon>
        <taxon>Embryophyta</taxon>
        <taxon>Tracheophyta</taxon>
        <taxon>Spermatophyta</taxon>
        <taxon>Magnoliopsida</taxon>
        <taxon>eudicotyledons</taxon>
        <taxon>Gunneridae</taxon>
        <taxon>Pentapetalae</taxon>
        <taxon>rosids</taxon>
        <taxon>fabids</taxon>
        <taxon>Fabales</taxon>
        <taxon>Fabaceae</taxon>
        <taxon>Papilionoideae</taxon>
        <taxon>50 kb inversion clade</taxon>
        <taxon>NPAAA clade</taxon>
        <taxon>indigoferoid/millettioid clade</taxon>
        <taxon>Phaseoleae</taxon>
        <taxon>Vigna</taxon>
    </lineage>
</organism>
<keyword evidence="2" id="KW-1185">Reference proteome</keyword>
<dbReference type="AlphaFoldDB" id="A0A4D6NDY9"/>
<dbReference type="Proteomes" id="UP000501690">
    <property type="component" value="Linkage Group LG10"/>
</dbReference>
<gene>
    <name evidence="1" type="ORF">DEO72_LG10g1615</name>
</gene>
<reference evidence="1 2" key="1">
    <citation type="submission" date="2019-04" db="EMBL/GenBank/DDBJ databases">
        <title>An improved genome assembly and genetic linkage map for asparagus bean, Vigna unguiculata ssp. sesquipedialis.</title>
        <authorList>
            <person name="Xia Q."/>
            <person name="Zhang R."/>
            <person name="Dong Y."/>
        </authorList>
    </citation>
    <scope>NUCLEOTIDE SEQUENCE [LARGE SCALE GENOMIC DNA]</scope>
    <source>
        <tissue evidence="1">Leaf</tissue>
    </source>
</reference>
<name>A0A4D6NDY9_VIGUN</name>
<evidence type="ECO:0000313" key="2">
    <source>
        <dbReference type="Proteomes" id="UP000501690"/>
    </source>
</evidence>
<evidence type="ECO:0000313" key="1">
    <source>
        <dbReference type="EMBL" id="QCE10385.1"/>
    </source>
</evidence>
<sequence length="148" mass="15358">MVRDASPFFSHDKAVRRLLHGGFTGAGMNEDVSIVTGKLAVVAAGASMEGDLWCGGSFAAAALKMMERKWRRTRSGRGCKVCGGALQLRTEMVAHGGARFRCGGGVDSEKMEIKNGGCGDGVGRFVVAVVTGASPSWWLPAMVGHGGG</sequence>